<evidence type="ECO:0000256" key="10">
    <source>
        <dbReference type="SAM" id="Phobius"/>
    </source>
</evidence>
<feature type="transmembrane region" description="Helical" evidence="10">
    <location>
        <begin position="4327"/>
        <end position="4347"/>
    </location>
</feature>
<dbReference type="GO" id="GO:0005262">
    <property type="term" value="F:calcium channel activity"/>
    <property type="evidence" value="ECO:0007669"/>
    <property type="project" value="TreeGrafter"/>
</dbReference>
<dbReference type="InterPro" id="IPR013122">
    <property type="entry name" value="PKD1_2_channel"/>
</dbReference>
<keyword evidence="7" id="KW-0325">Glycoprotein</keyword>
<feature type="transmembrane region" description="Helical" evidence="10">
    <location>
        <begin position="4655"/>
        <end position="4679"/>
    </location>
</feature>
<feature type="transmembrane region" description="Helical" evidence="10">
    <location>
        <begin position="4768"/>
        <end position="4794"/>
    </location>
</feature>
<dbReference type="SUPFAM" id="SSF49723">
    <property type="entry name" value="Lipase/lipooxygenase domain (PLAT/LH2 domain)"/>
    <property type="match status" value="1"/>
</dbReference>
<evidence type="ECO:0000256" key="8">
    <source>
        <dbReference type="PIRSR" id="PIRSR603915-2"/>
    </source>
</evidence>
<dbReference type="PRINTS" id="PR01433">
    <property type="entry name" value="POLYCYSTIN2"/>
</dbReference>
<comment type="caution">
    <text evidence="12">The sequence shown here is derived from an EMBL/GenBank/DDBJ whole genome shotgun (WGS) entry which is preliminary data.</text>
</comment>
<dbReference type="InterPro" id="IPR046791">
    <property type="entry name" value="Polycystin_dom"/>
</dbReference>
<evidence type="ECO:0000259" key="11">
    <source>
        <dbReference type="PROSITE" id="PS50095"/>
    </source>
</evidence>
<feature type="transmembrane region" description="Helical" evidence="10">
    <location>
        <begin position="4367"/>
        <end position="4390"/>
    </location>
</feature>
<reference evidence="12" key="1">
    <citation type="journal article" date="2023" name="PLoS Negl. Trop. Dis.">
        <title>A genome sequence for Biomphalaria pfeifferi, the major vector snail for the human-infecting parasite Schistosoma mansoni.</title>
        <authorList>
            <person name="Bu L."/>
            <person name="Lu L."/>
            <person name="Laidemitt M.R."/>
            <person name="Zhang S.M."/>
            <person name="Mutuku M."/>
            <person name="Mkoji G."/>
            <person name="Steinauer M."/>
            <person name="Loker E.S."/>
        </authorList>
    </citation>
    <scope>NUCLEOTIDE SEQUENCE</scope>
    <source>
        <strain evidence="12">KasaAsao</strain>
    </source>
</reference>
<comment type="similarity">
    <text evidence="2">Belongs to the polycystin family.</text>
</comment>
<keyword evidence="6 10" id="KW-0472">Membrane</keyword>
<feature type="non-terminal residue" evidence="12">
    <location>
        <position position="1"/>
    </location>
</feature>
<keyword evidence="4" id="KW-0732">Signal</keyword>
<evidence type="ECO:0000313" key="13">
    <source>
        <dbReference type="Proteomes" id="UP001233172"/>
    </source>
</evidence>
<dbReference type="EMBL" id="JASAOG010000050">
    <property type="protein sequence ID" value="KAK0058139.1"/>
    <property type="molecule type" value="Genomic_DNA"/>
</dbReference>
<feature type="transmembrane region" description="Helical" evidence="10">
    <location>
        <begin position="4187"/>
        <end position="4205"/>
    </location>
</feature>
<feature type="disulfide bond" evidence="8">
    <location>
        <begin position="4542"/>
        <end position="4552"/>
    </location>
</feature>
<dbReference type="Pfam" id="PF01477">
    <property type="entry name" value="PLAT"/>
    <property type="match status" value="1"/>
</dbReference>
<evidence type="ECO:0000256" key="5">
    <source>
        <dbReference type="ARBA" id="ARBA00022989"/>
    </source>
</evidence>
<name>A0AAD8BP03_BIOPF</name>
<evidence type="ECO:0000256" key="3">
    <source>
        <dbReference type="ARBA" id="ARBA00022692"/>
    </source>
</evidence>
<dbReference type="PROSITE" id="PS50095">
    <property type="entry name" value="PLAT"/>
    <property type="match status" value="1"/>
</dbReference>
<protein>
    <submittedName>
        <fullName evidence="12">Polycystic kidney disease protein 1-like 2</fullName>
    </submittedName>
</protein>
<feature type="transmembrane region" description="Helical" evidence="10">
    <location>
        <begin position="4877"/>
        <end position="4903"/>
    </location>
</feature>
<feature type="transmembrane region" description="Helical" evidence="10">
    <location>
        <begin position="4806"/>
        <end position="4839"/>
    </location>
</feature>
<dbReference type="GO" id="GO:0005509">
    <property type="term" value="F:calcium ion binding"/>
    <property type="evidence" value="ECO:0007669"/>
    <property type="project" value="InterPro"/>
</dbReference>
<dbReference type="InterPro" id="IPR003915">
    <property type="entry name" value="PKD_2"/>
</dbReference>
<dbReference type="Pfam" id="PF20519">
    <property type="entry name" value="Polycystin_dom"/>
    <property type="match status" value="1"/>
</dbReference>
<evidence type="ECO:0000256" key="6">
    <source>
        <dbReference type="ARBA" id="ARBA00023136"/>
    </source>
</evidence>
<gene>
    <name evidence="12" type="ORF">Bpfe_012463</name>
</gene>
<dbReference type="InterPro" id="IPR036392">
    <property type="entry name" value="PLAT/LH2_dom_sf"/>
</dbReference>
<comment type="subcellular location">
    <subcellularLocation>
        <location evidence="1">Membrane</location>
        <topology evidence="1">Multi-pass membrane protein</topology>
    </subcellularLocation>
</comment>
<dbReference type="PANTHER" id="PTHR10877">
    <property type="entry name" value="POLYCYSTIN FAMILY MEMBER"/>
    <property type="match status" value="1"/>
</dbReference>
<keyword evidence="5 10" id="KW-1133">Transmembrane helix</keyword>
<feature type="domain" description="PLAT" evidence="11">
    <location>
        <begin position="4025"/>
        <end position="4144"/>
    </location>
</feature>
<keyword evidence="3 10" id="KW-0812">Transmembrane</keyword>
<keyword evidence="13" id="KW-1185">Reference proteome</keyword>
<dbReference type="InterPro" id="IPR002859">
    <property type="entry name" value="PKD/REJ-like"/>
</dbReference>
<evidence type="ECO:0000256" key="2">
    <source>
        <dbReference type="ARBA" id="ARBA00007200"/>
    </source>
</evidence>
<evidence type="ECO:0000256" key="1">
    <source>
        <dbReference type="ARBA" id="ARBA00004141"/>
    </source>
</evidence>
<dbReference type="GO" id="GO:0050982">
    <property type="term" value="P:detection of mechanical stimulus"/>
    <property type="evidence" value="ECO:0007669"/>
    <property type="project" value="TreeGrafter"/>
</dbReference>
<accession>A0AAD8BP03</accession>
<feature type="transmembrane region" description="Helical" evidence="10">
    <location>
        <begin position="4691"/>
        <end position="4714"/>
    </location>
</feature>
<feature type="transmembrane region" description="Helical" evidence="10">
    <location>
        <begin position="3981"/>
        <end position="4000"/>
    </location>
</feature>
<dbReference type="GO" id="GO:0016020">
    <property type="term" value="C:membrane"/>
    <property type="evidence" value="ECO:0007669"/>
    <property type="project" value="UniProtKB-SubCell"/>
</dbReference>
<comment type="caution">
    <text evidence="9">Lacks conserved residue(s) required for the propagation of feature annotation.</text>
</comment>
<feature type="transmembrane region" description="Helical" evidence="10">
    <location>
        <begin position="4232"/>
        <end position="4253"/>
    </location>
</feature>
<dbReference type="Pfam" id="PF08016">
    <property type="entry name" value="PKD_channel"/>
    <property type="match status" value="1"/>
</dbReference>
<evidence type="ECO:0000256" key="9">
    <source>
        <dbReference type="PROSITE-ProRule" id="PRU00152"/>
    </source>
</evidence>
<organism evidence="12 13">
    <name type="scientific">Biomphalaria pfeifferi</name>
    <name type="common">Bloodfluke planorb</name>
    <name type="synonym">Freshwater snail</name>
    <dbReference type="NCBI Taxonomy" id="112525"/>
    <lineage>
        <taxon>Eukaryota</taxon>
        <taxon>Metazoa</taxon>
        <taxon>Spiralia</taxon>
        <taxon>Lophotrochozoa</taxon>
        <taxon>Mollusca</taxon>
        <taxon>Gastropoda</taxon>
        <taxon>Heterobranchia</taxon>
        <taxon>Euthyneura</taxon>
        <taxon>Panpulmonata</taxon>
        <taxon>Hygrophila</taxon>
        <taxon>Lymnaeoidea</taxon>
        <taxon>Planorbidae</taxon>
        <taxon>Biomphalaria</taxon>
    </lineage>
</organism>
<dbReference type="Gene3D" id="2.40.180.10">
    <property type="entry name" value="Catalase core domain"/>
    <property type="match status" value="1"/>
</dbReference>
<proteinExistence type="inferred from homology"/>
<feature type="transmembrane region" description="Helical" evidence="10">
    <location>
        <begin position="4726"/>
        <end position="4748"/>
    </location>
</feature>
<evidence type="ECO:0000256" key="7">
    <source>
        <dbReference type="ARBA" id="ARBA00023180"/>
    </source>
</evidence>
<evidence type="ECO:0000313" key="12">
    <source>
        <dbReference type="EMBL" id="KAK0058139.1"/>
    </source>
</evidence>
<dbReference type="PANTHER" id="PTHR10877:SF194">
    <property type="entry name" value="LOCATION OF VULVA DEFECTIVE 1"/>
    <property type="match status" value="1"/>
</dbReference>
<dbReference type="Proteomes" id="UP001233172">
    <property type="component" value="Unassembled WGS sequence"/>
</dbReference>
<dbReference type="InterPro" id="IPR001024">
    <property type="entry name" value="PLAT/LH2_dom"/>
</dbReference>
<dbReference type="InterPro" id="IPR051223">
    <property type="entry name" value="Polycystin"/>
</dbReference>
<dbReference type="Pfam" id="PF02010">
    <property type="entry name" value="REJ"/>
    <property type="match status" value="1"/>
</dbReference>
<sequence length="5006" mass="569165">NQIMVIVLECFQNNSEGSQFTFNESVYILHNVDNTLDVGLYIENNYPLDVYLELSMATNNPKIHIPANSYKDIHFGNDLIYNGLTQFSFKMNTSKEMWNKTFNLIFKERLFDLDVDYTEIVEIGKEYNLTATVFSGHDLNIDFSIITPNDLEALTRINNTKNVPNRMMDQILFKPNIESNYSILVRANSFCKENLTKLIIVSAIFPELCPRSTESDSDAFLLHSSDFNEQACVRDWNDGQISLYEINIDLTSENIGGYVNASNDKNRMMNELMLHLDDHDFHNFVENQAILMIVLACYQNTSEISLFTFNESVYILDNVNNTLDNVIYIENTYPLDVYLELSNETSNHKIHIPAHSYKDIHFGNALIYDGVTQFSFKMNTSKEMWNKTFNLFFKERLFDLEVDYTEIVEIGKEYNLTVTVSSGYDLNIDFSIVTPNDDRAMTRINSTRNLSNRMMDQILFKPSIELNYTILVRASSFCKENLTKLIIVSAIYPELCPLSTTSDSDAFLLDSSDFKEPVCVRDWNDGQISLYEINIDLTSENIGGYVNSSNDKNKVMNELMLHLDDQIFHNFEENQAILMIVLACYQNNSERSLLTFNESVYILHSINNTLDNVIYIENTYPLDVYLELSNETSNHKIHIPAHSYKDIHFGNALIYDGVIQLSFKMNRSKEMWNKTFSLLFKERLFDLVVDYTEIVEIGKEYNLTASVFPGKDLNIDFIILTPNDDEALTRINNTRNLTDSKVDQILFKPSIESNYTILVMADSFCKENLTKVIIISAIFPELCPRSTKSDIDASDFNEPVCVRDWSDEQISLYEINIDLTSENIGGYLNASNDKNRVMNDLMLHLDDHDFHKLGENKSILMIVLSCFQNVNQASNTSVFNESVYILHNVTDTTKNVIFIKNTYLVNVSVELINETGLENIFVPVGGLISFILGDAYSLNASNILNFKVNSSHQILTKSINLIYNEDLFNLDVDYSDLVLVYKEYTITATVLSGTNVTIDFKMLSPNDITIMKKDRVSSNSISTKMSQILFRPSIESNYTLLVQAVSFCKERLTKVINITAVFPELCPVKVNQSLVNTLLSEHFTEPVCVQNRNNDHFSVIEINLDFTSNLNAGYIREYNGSTEIVQNLNSHLKYQIYEVPTYLTFMINATREILITSLTLFHKETLFGLDVLYTDFVQTAVQYDIIATLLYGSYLNMTYTMLNPDDNTAIIKSYGLNGLTNNKTDQIFFKPNLESNYTILVHAESICQENLTKVLTILSEFPVICNRNQNETAIVEDNITDSVYPFQPICVKDWKDADISVIEINLDLTSEDISGFVNMSNDNTGVLNEIISHFEHKEFLKFEDNQAILILVLSCFQNPYNDWGYNNVFNESVYILHNVSNTHDNIILIKNTYPVDVHLELHNEMNSQYLFISPGGYDYVNLGNSLNYNVPTHFNFKVNTSKQFLTKSMSLVYKERLFDLDVEYLDVAVIGKGINIMATVFSGSDIKINFTILAPVDYAAFKYGVLRSNATNMKRDEIFFYPSIETNYTILVGASTFCLENLTKVIIISAVFPTLCPRNQSITALLDKNLDTEPTCFIDWDVSQTSVTEINLDFTSPHLNGGYLSTNNVSSENFQNWTSHLKYITTKDNPAAIVMIVLSCFQNSYGVYKSIVNESIYLIHNTSLYFDHIFYIKNMYVSEVILELSNQTAHQKILIPPDGFIAVNIGDSFPYDEPTQLSFKVETSKGYLTKNLSLIHKESVSDLNVNYSDVAIIGKEYNITATVFSGSDVNIDFVIVSPIFDTEALINIIETTNATNDKIKKMLFSPIYETDYTILVSASTPCGENLTSLIIISALFAEMCVKNESDSNKALTLAGTSNQSMHTCVKDWSTDQTWITKINVDLTSDTNVGTVYVEKVDTNIVQNLTANATCLNPRMFPVVVVFVLSCSERFKLENPNAQFLSEFNETIYMLYNINNICDRIYYFQNKYLASVWLKSIGSTEYEIKPRAKSDFLLTFPNSVPDKYDFANFTLNLTTKKESHSTRLTMKNEALLNLRINYTSHVLVRDVQNITASATSGCDIVFTFQLVSSENNDSLAAYLSPVVSLGSLKSVVMFKAYEEFNFTIQVIATSACGENLTKEIVIFAVYPDLCPSNGTTATSVNNAMANYKSLPSCVMDLSQTSNSLSQISLDLTSEELTKYTIIRNNSLGIFENVTVPLSCQNSVYGVNFLYYKILLSCPQLGFDGLAFNDTIYILQKINNLCGNKFLVTNNYYNDTQVKVFNGTMLGPQNVLSEAFLTDSVKDTLILNFNLTYHRKYYSKSVIFKFHEVMTDLHLKYQPKVLVGIPCNITAKVSTGVNIHFDFQVLLYDNNTQLSNNSFLVKQSEDKVATLNLTTDFVGTYLVSVNTTSYCKEVLNQTVSFVAQLCFNSTSISELNISDAINATSSLPNCIVTWDCSLTEFNIDLQLEGAIGYRYNKSSQINLISNYTAPSTCAHNDVPVVFSIVLTCFSTSDNNFDSNNVSWFNTSIYVRRNSNHSCEEVAIIYNNYTLAVNVNYTIENIQNTLVILPKSDQQIHFNSYSTGVIYLSFKMPSAKVPAIKNLQLIPFDALENLSVSYVIDVLVGTLWNVTATVERGEGVIFTLNITHVIKNIEGSGIHNYSVVKTTNKSARIFFSPNKDGQYIIRVIATSKCGEVLMKTFSIYAYYPIPNSKLDGTFEISKHRKDPGVFYPKDIVGVALKVVDQNMSINTPTLPNCTIVWGDTFQVSDDNADLTLNQSTGYIYVRNHSYTCLGNYTVYVECHNVLSKVSDKINFTILSPVEQADVILVQNLVPYNVQTSQGIGTVRLIQDYINSDYPDLIITLDFENISSERNVTFVKGTFDYAYNYSTKGEFNITVSIAAFGVNKTFSFHIRVGYLLSFEQETNRTLVRVKEPSTFRLVRYSPNGTMNVYFWMNDETQKKTFNDRLTTLNITVTYEEESLRKVIASVVFNNITENATYYFESFFPCISTLDFFDVTYGDMLKPFRAWLTTLPTISGRAERTVECSYSDWFVMDWQVWKLAENSSVINWSVVDFNKSNIIVQNFNFIKSVGLYKIQLRISVTRKNETEFDIMYMNVTYPPIAVKIKYGSFKQAKLGRNVTLDAVSETKDLAETQNVTSSSSLIHFAWSCYLLNSKDEIHTFTQTFSDDISFDKLTKCNFKFNSNSGVITVPTMNFFLNELALFYVEVTSGVKSGRAGQVVEMCEIVPIDVMIDCIWNCGEKLVTDERTVLEAVILNANYRDKKTAQYVWSVSKYGATGLENVDLNKINPKMSTSLFDVDGGWWEEGVTYSITVEVSMENYNKSKAIRVILSNFKPYGGNCSVEPSEGNATETPFLFKFPGWKDEGIRTTQNSSIDTNFGLQYQVYQKTSAGTHLIYAGKEVSASTFLTECKQEETGDCPVIIYIFDMFRAKVSCNLTVKVFQDAEGLLHVNSAAFFTTIDKKFNSSLMLGDPMKIAQRAATLSTFVSNVETTSTTNNSETTTTTTTTTTTAAPLDSSKEQIITRSNDYVETVGDLVKKNEDKSTGQIQIFANSMAIVTASTDKMSTKSMETASGALKRLTNALTDIPLELSSLSPCLDGLKTIVNNIIKVQYSESQKLLSSLDKSYAGYTEAEALELLEMDKKALKVQEKDKLLQFDNIVQNVTKAWDDYFKVVKRMANADGIYDTEKDKFKMAMQKTNLEEALNQTNFVPPLGFTFKGIDEKFSEQDLLNKVHVEGILDKLKKLHINTDIVIGSVQQDDGNKISLKNPTIFHDSYGNKSEIENLVLVTPKFIEEDASQMFYHKFEYKEAFLHFCLKIRLTNPLLTYTLYLRMDLEPTDLAFDHRQTLTREDFEEDNGICFEPGLFTKTGTIYIGLRPYLDTNQTSYTDTLTGRQKRDVIQVFNTSLEAPYLFAIVSGACFSWDKTIQDWVNNKCKLTGLSRKVACTCESGTEVVNGMSFNLFPNTIHFATVFSKFDIKGQGLVLGVLISLYLLFTCIALWAHYMDRKAMFQWGVFPLSDNYAYDDYFYLITVHTGLRKSAGTTSNVSFTLSGELTDTGIRRLSDGVKKGFPTGSVYHFVMACPTSLGELQCLKIWHDSHGHGSNSTWYLNRIDVVDLHTGKVFYFICDEWLAAEYGIEKMIEASDIEDLDKLKNLFFTNTKEHITDDHMWISLFIRPQKSNFSRVERALCCLAFLLLSMITSAMFYKDIPGIDRKQTKADLELGIIRLSYEQLYHSLVSAVITALPMIFVMMIFRKAQTSTRSAACCNNKIENQYSDNQDSGVSNTNKKSRGLPWMSKLEKQLQALEKVLLINPSSNVQGAWPHFLRYIAWIVLFLAIITSSFFIILYSMEWGRDVTETWISTFFLTFLQSLFVVDPIKVIAISVFVSILLHKSKAKQVDTLDLQFIRQVNKQYGVKEKFSQLDMSYAPPLTKTELKAATLKRKIHIMLNTLLKEFIIHFMYLLIVASLCHANRSSQDYQMQNVNTTAELFDWIPNNLIPWLFPEKDMSDSYLSDSTFYTSEKDLYRFGTPRIRQLRIKKDNCTIQRVKVKDCISGYSYNSEEIDDFCPGWTKACSSVANTDYTNAWIYQSSQDIWGLPIAGEYGLYGGGGYIAQMRFKDTALQMLKDLKDKNWLDRQTRAVFIEFTLYCPNTNHFAFVILLAEFMETGGILTFFSIYPFTVHYPAGILGTYLQLCQLLGTIFTLIGLLYVFFIFNKRKWLALKDFWFMLDAIAVLTGISTAAMMFLRLKFTNSVLRKIKEDRAQFVNMYHVVVWDSAYTLCLAILIAIGCFRLLKLASYSEKTMKVYLVLSKAIAILPNFAMYIFLVLLSFIFFGWITFNTTSTYFKNFLSTSETLFTGILGRSSFKDTNSPISDQWINILFFCLFVGVVVIFLINFFLAVLLDLLRNYDQKVFEGENTKVFIVLWDMFMRMLGSKRNPLDRLKGTSTDDDYSDSEGDEEVINPTDKTMLHLEQRFLKLCQSDDKEIMRVMFGNKNERSKVYQIAD</sequence>
<reference evidence="12" key="2">
    <citation type="submission" date="2023-04" db="EMBL/GenBank/DDBJ databases">
        <authorList>
            <person name="Bu L."/>
            <person name="Lu L."/>
            <person name="Laidemitt M.R."/>
            <person name="Zhang S.M."/>
            <person name="Mutuku M."/>
            <person name="Mkoji G."/>
            <person name="Steinauer M."/>
            <person name="Loker E.S."/>
        </authorList>
    </citation>
    <scope>NUCLEOTIDE SEQUENCE</scope>
    <source>
        <strain evidence="12">KasaAsao</strain>
        <tissue evidence="12">Whole Snail</tissue>
    </source>
</reference>
<evidence type="ECO:0000256" key="4">
    <source>
        <dbReference type="ARBA" id="ARBA00022729"/>
    </source>
</evidence>
<dbReference type="SMART" id="SM00308">
    <property type="entry name" value="LH2"/>
    <property type="match status" value="1"/>
</dbReference>